<feature type="region of interest" description="Disordered" evidence="2">
    <location>
        <begin position="84"/>
        <end position="110"/>
    </location>
</feature>
<dbReference type="EMBL" id="CAJNNW010026263">
    <property type="protein sequence ID" value="CAE8684046.1"/>
    <property type="molecule type" value="Genomic_DNA"/>
</dbReference>
<reference evidence="3" key="1">
    <citation type="submission" date="2021-02" db="EMBL/GenBank/DDBJ databases">
        <authorList>
            <person name="Dougan E. K."/>
            <person name="Rhodes N."/>
            <person name="Thang M."/>
            <person name="Chan C."/>
        </authorList>
    </citation>
    <scope>NUCLEOTIDE SEQUENCE</scope>
</reference>
<accession>A0A813FR83</accession>
<dbReference type="Pfam" id="PF13637">
    <property type="entry name" value="Ank_4"/>
    <property type="match status" value="1"/>
</dbReference>
<evidence type="ECO:0000313" key="3">
    <source>
        <dbReference type="EMBL" id="CAE8613158.1"/>
    </source>
</evidence>
<feature type="coiled-coil region" evidence="1">
    <location>
        <begin position="31"/>
        <end position="61"/>
    </location>
</feature>
<dbReference type="InterPro" id="IPR002110">
    <property type="entry name" value="Ankyrin_rpt"/>
</dbReference>
<keyword evidence="1" id="KW-0175">Coiled coil</keyword>
<protein>
    <submittedName>
        <fullName evidence="3">Uncharacterized protein</fullName>
    </submittedName>
</protein>
<dbReference type="Proteomes" id="UP000654075">
    <property type="component" value="Unassembled WGS sequence"/>
</dbReference>
<evidence type="ECO:0000256" key="2">
    <source>
        <dbReference type="SAM" id="MobiDB-lite"/>
    </source>
</evidence>
<dbReference type="SUPFAM" id="SSF48403">
    <property type="entry name" value="Ankyrin repeat"/>
    <property type="match status" value="1"/>
</dbReference>
<keyword evidence="5" id="KW-1185">Reference proteome</keyword>
<name>A0A813FR83_POLGL</name>
<proteinExistence type="predicted"/>
<organism evidence="3 5">
    <name type="scientific">Polarella glacialis</name>
    <name type="common">Dinoflagellate</name>
    <dbReference type="NCBI Taxonomy" id="89957"/>
    <lineage>
        <taxon>Eukaryota</taxon>
        <taxon>Sar</taxon>
        <taxon>Alveolata</taxon>
        <taxon>Dinophyceae</taxon>
        <taxon>Suessiales</taxon>
        <taxon>Suessiaceae</taxon>
        <taxon>Polarella</taxon>
    </lineage>
</organism>
<sequence length="259" mass="29051">MATSDSSVRTRELWNDGPAVEATLAHMHQQMQMQQQMQEQMQQQMQQMQQIQNLLQLQVQQPQPQVWPPLHAQRSFPPFAAFNSASSQTPVPQRPVRPWNAQEPVQPPPPGALWKAITGKKEREALELLKLPQVPGLNDIDLKLGYSMLQWAIAANLQEVALELLRRPDFLQVNKKDYCGLTCLHQAAFGGQLQVCKAILARSDFSEAQARSPSVCQVYTTGRWYNVTVGSTALDCAHKAGHQSIVEILQLHSRGCLVC</sequence>
<gene>
    <name evidence="3" type="ORF">PGLA1383_LOCUS30939</name>
    <name evidence="4" type="ORF">PGLA2088_LOCUS23773</name>
</gene>
<evidence type="ECO:0000313" key="5">
    <source>
        <dbReference type="Proteomes" id="UP000654075"/>
    </source>
</evidence>
<dbReference type="Proteomes" id="UP000626109">
    <property type="component" value="Unassembled WGS sequence"/>
</dbReference>
<evidence type="ECO:0000256" key="1">
    <source>
        <dbReference type="SAM" id="Coils"/>
    </source>
</evidence>
<comment type="caution">
    <text evidence="3">The sequence shown here is derived from an EMBL/GenBank/DDBJ whole genome shotgun (WGS) entry which is preliminary data.</text>
</comment>
<dbReference type="EMBL" id="CAJNNV010025211">
    <property type="protein sequence ID" value="CAE8613158.1"/>
    <property type="molecule type" value="Genomic_DNA"/>
</dbReference>
<dbReference type="AlphaFoldDB" id="A0A813FR83"/>
<dbReference type="Gene3D" id="1.25.40.20">
    <property type="entry name" value="Ankyrin repeat-containing domain"/>
    <property type="match status" value="1"/>
</dbReference>
<dbReference type="InterPro" id="IPR036770">
    <property type="entry name" value="Ankyrin_rpt-contain_sf"/>
</dbReference>
<evidence type="ECO:0000313" key="4">
    <source>
        <dbReference type="EMBL" id="CAE8684046.1"/>
    </source>
</evidence>